<dbReference type="GO" id="GO:0016758">
    <property type="term" value="F:hexosyltransferase activity"/>
    <property type="evidence" value="ECO:0007669"/>
    <property type="project" value="UniProtKB-ARBA"/>
</dbReference>
<dbReference type="InterPro" id="IPR029044">
    <property type="entry name" value="Nucleotide-diphossugar_trans"/>
</dbReference>
<dbReference type="PANTHER" id="PTHR22916">
    <property type="entry name" value="GLYCOSYLTRANSFERASE"/>
    <property type="match status" value="1"/>
</dbReference>
<protein>
    <submittedName>
        <fullName evidence="1">Glycosyltransferase family 2 protein</fullName>
    </submittedName>
</protein>
<keyword evidence="1" id="KW-0808">Transferase</keyword>
<dbReference type="SUPFAM" id="SSF53448">
    <property type="entry name" value="Nucleotide-diphospho-sugar transferases"/>
    <property type="match status" value="1"/>
</dbReference>
<evidence type="ECO:0000313" key="2">
    <source>
        <dbReference type="Proteomes" id="UP000266644"/>
    </source>
</evidence>
<dbReference type="EMBL" id="QRJE01000011">
    <property type="protein sequence ID" value="RHH12418.1"/>
    <property type="molecule type" value="Genomic_DNA"/>
</dbReference>
<dbReference type="InterPro" id="IPR001173">
    <property type="entry name" value="Glyco_trans_2-like"/>
</dbReference>
<dbReference type="PANTHER" id="PTHR22916:SF3">
    <property type="entry name" value="UDP-GLCNAC:BETAGAL BETA-1,3-N-ACETYLGLUCOSAMINYLTRANSFERASE-LIKE PROTEIN 1"/>
    <property type="match status" value="1"/>
</dbReference>
<name>A0A081TKV5_BACFG</name>
<gene>
    <name evidence="1" type="ORF">DW228_08120</name>
</gene>
<dbReference type="Proteomes" id="UP000266644">
    <property type="component" value="Unassembled WGS sequence"/>
</dbReference>
<proteinExistence type="predicted"/>
<reference evidence="1 2" key="1">
    <citation type="submission" date="2018-08" db="EMBL/GenBank/DDBJ databases">
        <title>A genome reference for cultivated species of the human gut microbiota.</title>
        <authorList>
            <person name="Zou Y."/>
            <person name="Xue W."/>
            <person name="Luo G."/>
        </authorList>
    </citation>
    <scope>NUCLEOTIDE SEQUENCE [LARGE SCALE GENOMIC DNA]</scope>
    <source>
        <strain evidence="1 2">AM18-6</strain>
    </source>
</reference>
<dbReference type="CDD" id="cd00761">
    <property type="entry name" value="Glyco_tranf_GTA_type"/>
    <property type="match status" value="1"/>
</dbReference>
<evidence type="ECO:0000313" key="1">
    <source>
        <dbReference type="EMBL" id="RHH12418.1"/>
    </source>
</evidence>
<dbReference type="RefSeq" id="WP_032541242.1">
    <property type="nucleotide sequence ID" value="NZ_CP037440.1"/>
</dbReference>
<dbReference type="AlphaFoldDB" id="A0A081TKV5"/>
<dbReference type="Pfam" id="PF00535">
    <property type="entry name" value="Glycos_transf_2"/>
    <property type="match status" value="1"/>
</dbReference>
<sequence length="273" mass="30984">MIVLSILIPTYNRCKKLLKLLDFLELELSFCEKKIEVIIGDNASTDITYEEVCQHSLLDNENVFIYRNSTNLGLVGNLIELCKRANGEYIWFMGDDDIYRTGIVTKALGGISNEPALVFLNHEAYVEGQKGYSGFTSAISAGCKEVYEDGKVGISDIWHCSETSLMFISCLIYSRKLFLEAVSVNLNVNLASPLFYSLYVGGKGKLCVVKEVMLENVWGNISWSAESEKIFFKYIPRILFSCINYGYSYKIIVSMLLKYLKNKKKGFVKYLLK</sequence>
<comment type="caution">
    <text evidence="1">The sequence shown here is derived from an EMBL/GenBank/DDBJ whole genome shotgun (WGS) entry which is preliminary data.</text>
</comment>
<organism evidence="1 2">
    <name type="scientific">Bacteroides fragilis</name>
    <dbReference type="NCBI Taxonomy" id="817"/>
    <lineage>
        <taxon>Bacteria</taxon>
        <taxon>Pseudomonadati</taxon>
        <taxon>Bacteroidota</taxon>
        <taxon>Bacteroidia</taxon>
        <taxon>Bacteroidales</taxon>
        <taxon>Bacteroidaceae</taxon>
        <taxon>Bacteroides</taxon>
    </lineage>
</organism>
<dbReference type="Gene3D" id="3.90.550.10">
    <property type="entry name" value="Spore Coat Polysaccharide Biosynthesis Protein SpsA, Chain A"/>
    <property type="match status" value="1"/>
</dbReference>
<accession>A0A081TKV5</accession>